<sequence length="308" mass="32764">MRSRLGAPMVPVAGGVLLDKEDAGERRTAAVEDAGATGKSRPTRKWVALDRILMWVDSGVGEVLGAGDEVRELLQSGSRDGRAALGLGSVGERLMLLQELLEAAVVAGSQLQLVELLLQLLKLLQALESLQPKLEWPLQKLESAAGAGIAAAEAGSGCRSWNRRCRSWNGHCRLLEATAACWKGRCSLLEWAAAAGITAAVAGTPKDASRHRSQLVKPGALSEPEVIVSSSGRVKNHRSRSGRRLKVAMRSGEVSWEGCPRDKSAVSRAPIPPCSEVTVPCAVMEPWCGLVMCVSLYQGTGWSNSTPK</sequence>
<dbReference type="EMBL" id="CM042883">
    <property type="protein sequence ID" value="KAI4371687.1"/>
    <property type="molecule type" value="Genomic_DNA"/>
</dbReference>
<comment type="caution">
    <text evidence="1">The sequence shown here is derived from an EMBL/GenBank/DDBJ whole genome shotgun (WGS) entry which is preliminary data.</text>
</comment>
<dbReference type="Proteomes" id="UP001057402">
    <property type="component" value="Chromosome 4"/>
</dbReference>
<proteinExistence type="predicted"/>
<keyword evidence="2" id="KW-1185">Reference proteome</keyword>
<name>A0ACB9QZQ9_9MYRT</name>
<reference evidence="2" key="1">
    <citation type="journal article" date="2023" name="Front. Plant Sci.">
        <title>Chromosomal-level genome assembly of Melastoma candidum provides insights into trichome evolution.</title>
        <authorList>
            <person name="Zhong Y."/>
            <person name="Wu W."/>
            <person name="Sun C."/>
            <person name="Zou P."/>
            <person name="Liu Y."/>
            <person name="Dai S."/>
            <person name="Zhou R."/>
        </authorList>
    </citation>
    <scope>NUCLEOTIDE SEQUENCE [LARGE SCALE GENOMIC DNA]</scope>
</reference>
<protein>
    <submittedName>
        <fullName evidence="1">Uncharacterized protein</fullName>
    </submittedName>
</protein>
<accession>A0ACB9QZQ9</accession>
<gene>
    <name evidence="1" type="ORF">MLD38_010010</name>
</gene>
<organism evidence="1 2">
    <name type="scientific">Melastoma candidum</name>
    <dbReference type="NCBI Taxonomy" id="119954"/>
    <lineage>
        <taxon>Eukaryota</taxon>
        <taxon>Viridiplantae</taxon>
        <taxon>Streptophyta</taxon>
        <taxon>Embryophyta</taxon>
        <taxon>Tracheophyta</taxon>
        <taxon>Spermatophyta</taxon>
        <taxon>Magnoliopsida</taxon>
        <taxon>eudicotyledons</taxon>
        <taxon>Gunneridae</taxon>
        <taxon>Pentapetalae</taxon>
        <taxon>rosids</taxon>
        <taxon>malvids</taxon>
        <taxon>Myrtales</taxon>
        <taxon>Melastomataceae</taxon>
        <taxon>Melastomatoideae</taxon>
        <taxon>Melastomateae</taxon>
        <taxon>Melastoma</taxon>
    </lineage>
</organism>
<evidence type="ECO:0000313" key="1">
    <source>
        <dbReference type="EMBL" id="KAI4371687.1"/>
    </source>
</evidence>
<evidence type="ECO:0000313" key="2">
    <source>
        <dbReference type="Proteomes" id="UP001057402"/>
    </source>
</evidence>